<name>A0A889INZ4_9CAUD</name>
<dbReference type="EC" id="3.2.1.17" evidence="10"/>
<evidence type="ECO:0000256" key="4">
    <source>
        <dbReference type="ARBA" id="ARBA00022638"/>
    </source>
</evidence>
<evidence type="ECO:0000256" key="9">
    <source>
        <dbReference type="ARBA" id="ARBA00023295"/>
    </source>
</evidence>
<dbReference type="Gene3D" id="1.10.530.40">
    <property type="match status" value="1"/>
</dbReference>
<dbReference type="GO" id="GO:0016998">
    <property type="term" value="P:cell wall macromolecule catabolic process"/>
    <property type="evidence" value="ECO:0007669"/>
    <property type="project" value="InterPro"/>
</dbReference>
<dbReference type="SUPFAM" id="SSF53955">
    <property type="entry name" value="Lysozyme-like"/>
    <property type="match status" value="1"/>
</dbReference>
<dbReference type="InterPro" id="IPR023346">
    <property type="entry name" value="Lysozyme-like_dom_sf"/>
</dbReference>
<dbReference type="InterPro" id="IPR036779">
    <property type="entry name" value="LysM_dom_sf"/>
</dbReference>
<dbReference type="InterPro" id="IPR033907">
    <property type="entry name" value="Endolysin_autolysin"/>
</dbReference>
<evidence type="ECO:0000259" key="12">
    <source>
        <dbReference type="PROSITE" id="PS51782"/>
    </source>
</evidence>
<comment type="caution">
    <text evidence="10">Lacks the conserved Asp active site.</text>
</comment>
<evidence type="ECO:0000256" key="11">
    <source>
        <dbReference type="RuleBase" id="RU003788"/>
    </source>
</evidence>
<dbReference type="GO" id="GO:0003796">
    <property type="term" value="F:lysozyme activity"/>
    <property type="evidence" value="ECO:0007669"/>
    <property type="project" value="UniProtKB-UniRule"/>
</dbReference>
<dbReference type="HAMAP" id="MF_04110">
    <property type="entry name" value="ENDOLYSIN_T4"/>
    <property type="match status" value="1"/>
</dbReference>
<feature type="domain" description="LysM" evidence="12">
    <location>
        <begin position="187"/>
        <end position="232"/>
    </location>
</feature>
<dbReference type="PANTHER" id="PTHR38107:SF3">
    <property type="entry name" value="LYSOZYME RRRD-RELATED"/>
    <property type="match status" value="1"/>
</dbReference>
<dbReference type="Proteomes" id="UP000623632">
    <property type="component" value="Segment"/>
</dbReference>
<dbReference type="InterPro" id="IPR051018">
    <property type="entry name" value="Bacteriophage_GH24"/>
</dbReference>
<comment type="function">
    <text evidence="10">Endolysin with lysozyme activity that degrades host peptidoglycans and participates with the holin and spanin proteins in the sequential events which lead to the programmed host cell lysis releasing the mature viral particles. Once the holin has permeabilized the host cell membrane, the endolysin can reach the periplasm and break down the peptidoglycan layer.</text>
</comment>
<keyword evidence="7 10" id="KW-0578">Host cell lysis by virus</keyword>
<feature type="active site" description="Proton donor/acceptor" evidence="10">
    <location>
        <position position="41"/>
    </location>
</feature>
<evidence type="ECO:0000256" key="2">
    <source>
        <dbReference type="ARBA" id="ARBA00022529"/>
    </source>
</evidence>
<accession>A0A889INZ4</accession>
<dbReference type="CDD" id="cd00737">
    <property type="entry name" value="lyz_endolysin_autolysin"/>
    <property type="match status" value="1"/>
</dbReference>
<dbReference type="GO" id="GO:0030430">
    <property type="term" value="C:host cell cytoplasm"/>
    <property type="evidence" value="ECO:0007669"/>
    <property type="project" value="UniProtKB-SubCell"/>
</dbReference>
<evidence type="ECO:0000256" key="5">
    <source>
        <dbReference type="ARBA" id="ARBA00022801"/>
    </source>
</evidence>
<dbReference type="SMART" id="SM00257">
    <property type="entry name" value="LysM"/>
    <property type="match status" value="2"/>
</dbReference>
<keyword evidence="2 10" id="KW-0929">Antimicrobial</keyword>
<dbReference type="Pfam" id="PF01476">
    <property type="entry name" value="LysM"/>
    <property type="match status" value="2"/>
</dbReference>
<comment type="caution">
    <text evidence="10">Lacks conserved residue(s) required for the propagation of feature annotation.</text>
</comment>
<dbReference type="Pfam" id="PF00959">
    <property type="entry name" value="Phage_lysozyme"/>
    <property type="match status" value="1"/>
</dbReference>
<gene>
    <name evidence="13" type="ORF">BSTP6_025</name>
</gene>
<dbReference type="InterPro" id="IPR002196">
    <property type="entry name" value="Glyco_hydro_24"/>
</dbReference>
<evidence type="ECO:0000313" key="13">
    <source>
        <dbReference type="EMBL" id="QRD99848.1"/>
    </source>
</evidence>
<evidence type="ECO:0000256" key="3">
    <source>
        <dbReference type="ARBA" id="ARBA00022612"/>
    </source>
</evidence>
<feature type="domain" description="LysM" evidence="12">
    <location>
        <begin position="238"/>
        <end position="283"/>
    </location>
</feature>
<reference evidence="13" key="1">
    <citation type="submission" date="2020-12" db="EMBL/GenBank/DDBJ databases">
        <title>Complete genome sequence of Bacillus phage BSTP6.</title>
        <authorList>
            <person name="Abraha H.B."/>
            <person name="Kim K.-P."/>
        </authorList>
    </citation>
    <scope>NUCLEOTIDE SEQUENCE</scope>
</reference>
<evidence type="ECO:0000313" key="14">
    <source>
        <dbReference type="Proteomes" id="UP000623632"/>
    </source>
</evidence>
<dbReference type="EMBL" id="MW354670">
    <property type="protein sequence ID" value="QRD99848.1"/>
    <property type="molecule type" value="Genomic_DNA"/>
</dbReference>
<sequence>MIKVIFLKYLKTSLSAHPVKIRRKNNMQISQVGINLIKSFEGLQLKAYKAVPTEKHYTIGYGHYGSDVSPRQVITAKQAENMLRDDVQAFVDGVNKSLKVSVTQNQFDALVSFAYNVGLGAFRSSSLLEYLNEGRTALAAAEFPKWNKSGGKVYQGLINRRAQEQALFNSGTPKNVSRGTSSTKTTPKYKVKSGDNLTKIAKKHNTTVATLLKLNPGIKDPNMIRVGQTLNVTGSGGKTHKVKSGDTLSKIAVDNKTTVSRLMSLNPEITNPNHIKVGQTIRLS</sequence>
<dbReference type="InterPro" id="IPR034690">
    <property type="entry name" value="Endolysin_T4_type"/>
</dbReference>
<keyword evidence="9 10" id="KW-0326">Glycosidase</keyword>
<dbReference type="Gene3D" id="3.10.350.10">
    <property type="entry name" value="LysM domain"/>
    <property type="match status" value="2"/>
</dbReference>
<comment type="subcellular location">
    <subcellularLocation>
        <location evidence="10">Host cytoplasm</location>
    </subcellularLocation>
    <text evidence="10">The endolysin is cytoplasmic, but can reach the periplasmic space with the help of the holins which disrupt the host cell membrane.</text>
</comment>
<evidence type="ECO:0000256" key="1">
    <source>
        <dbReference type="ARBA" id="ARBA00000632"/>
    </source>
</evidence>
<evidence type="ECO:0000256" key="7">
    <source>
        <dbReference type="ARBA" id="ARBA00023142"/>
    </source>
</evidence>
<evidence type="ECO:0000256" key="6">
    <source>
        <dbReference type="ARBA" id="ARBA00022852"/>
    </source>
</evidence>
<dbReference type="CDD" id="cd00118">
    <property type="entry name" value="LysM"/>
    <property type="match status" value="2"/>
</dbReference>
<keyword evidence="3 10" id="KW-1188">Viral release from host cell</keyword>
<dbReference type="InterPro" id="IPR023347">
    <property type="entry name" value="Lysozyme_dom_sf"/>
</dbReference>
<comment type="catalytic activity">
    <reaction evidence="1 10 11">
        <text>Hydrolysis of (1-&gt;4)-beta-linkages between N-acetylmuramic acid and N-acetyl-D-glucosamine residues in a peptidoglycan and between N-acetyl-D-glucosamine residues in chitodextrins.</text>
        <dbReference type="EC" id="3.2.1.17"/>
    </reaction>
</comment>
<protein>
    <recommendedName>
        <fullName evidence="10">Endolysin</fullName>
        <ecNumber evidence="10">3.2.1.17</ecNumber>
    </recommendedName>
    <alternativeName>
        <fullName evidence="10">Lysis protein</fullName>
    </alternativeName>
    <alternativeName>
        <fullName evidence="10">Lysozyme</fullName>
    </alternativeName>
    <alternativeName>
        <fullName evidence="10">Muramidase</fullName>
    </alternativeName>
</protein>
<comment type="similarity">
    <text evidence="10 11">Belongs to the glycosyl hydrolase 24 family.</text>
</comment>
<proteinExistence type="inferred from homology"/>
<dbReference type="SUPFAM" id="SSF54106">
    <property type="entry name" value="LysM domain"/>
    <property type="match status" value="2"/>
</dbReference>
<dbReference type="InterPro" id="IPR018392">
    <property type="entry name" value="LysM"/>
</dbReference>
<keyword evidence="5 10" id="KW-0378">Hydrolase</keyword>
<keyword evidence="8 10" id="KW-1035">Host cytoplasm</keyword>
<keyword evidence="4 10" id="KW-0081">Bacteriolytic enzyme</keyword>
<keyword evidence="6 10" id="KW-0204">Cytolysis</keyword>
<dbReference type="GO" id="GO:0042742">
    <property type="term" value="P:defense response to bacterium"/>
    <property type="evidence" value="ECO:0007669"/>
    <property type="project" value="UniProtKB-KW"/>
</dbReference>
<dbReference type="PROSITE" id="PS51782">
    <property type="entry name" value="LYSM"/>
    <property type="match status" value="2"/>
</dbReference>
<dbReference type="GO" id="GO:0044659">
    <property type="term" value="P:viral release from host cell by cytolysis"/>
    <property type="evidence" value="ECO:0007669"/>
    <property type="project" value="UniProtKB-UniRule"/>
</dbReference>
<evidence type="ECO:0000256" key="8">
    <source>
        <dbReference type="ARBA" id="ARBA00023200"/>
    </source>
</evidence>
<evidence type="ECO:0000256" key="10">
    <source>
        <dbReference type="HAMAP-Rule" id="MF_04110"/>
    </source>
</evidence>
<dbReference type="PANTHER" id="PTHR38107">
    <property type="match status" value="1"/>
</dbReference>
<dbReference type="GO" id="GO:0009253">
    <property type="term" value="P:peptidoglycan catabolic process"/>
    <property type="evidence" value="ECO:0007669"/>
    <property type="project" value="UniProtKB-UniRule"/>
</dbReference>
<organism evidence="13 14">
    <name type="scientific">Bacillus phage BSTP6</name>
    <dbReference type="NCBI Taxonomy" id="2801531"/>
    <lineage>
        <taxon>Viruses</taxon>
        <taxon>Duplodnaviria</taxon>
        <taxon>Heunggongvirae</taxon>
        <taxon>Uroviricota</taxon>
        <taxon>Caudoviricetes</taxon>
        <taxon>Salasmaviridae</taxon>
        <taxon>Picovirinae</taxon>
        <taxon>Salasvirus</taxon>
        <taxon>Salasvirus phi29</taxon>
    </lineage>
</organism>